<evidence type="ECO:0000313" key="2">
    <source>
        <dbReference type="Proteomes" id="UP000000813"/>
    </source>
</evidence>
<dbReference type="PIR" id="AB2757">
    <property type="entry name" value="AB2757"/>
</dbReference>
<dbReference type="EnsemblBacteria" id="AAL42472">
    <property type="protein sequence ID" value="AAL42472"/>
    <property type="gene ID" value="Atu1466"/>
</dbReference>
<evidence type="ECO:0000313" key="1">
    <source>
        <dbReference type="EMBL" id="AAL42472.1"/>
    </source>
</evidence>
<reference evidence="1 2" key="1">
    <citation type="journal article" date="2001" name="Science">
        <title>The genome of the natural genetic engineer Agrobacterium tumefaciens C58.</title>
        <authorList>
            <person name="Wood D.W."/>
            <person name="Setubal J.C."/>
            <person name="Kaul R."/>
            <person name="Monks D.E."/>
            <person name="Kitajima J.P."/>
            <person name="Okura V.K."/>
            <person name="Zhou Y."/>
            <person name="Chen L."/>
            <person name="Wood G.E."/>
            <person name="Almeida N.F.Jr."/>
            <person name="Woo L."/>
            <person name="Chen Y."/>
            <person name="Paulsen I.T."/>
            <person name="Eisen J.A."/>
            <person name="Karp P.D."/>
            <person name="Bovee D.Sr."/>
            <person name="Chapman P."/>
            <person name="Clendenning J."/>
            <person name="Deatherage G."/>
            <person name="Gillet W."/>
            <person name="Grant C."/>
            <person name="Kutyavin T."/>
            <person name="Levy R."/>
            <person name="Li M.J."/>
            <person name="McClelland E."/>
            <person name="Palmieri A."/>
            <person name="Raymond C."/>
            <person name="Rouse G."/>
            <person name="Saenphimmachak C."/>
            <person name="Wu Z."/>
            <person name="Romero P."/>
            <person name="Gordon D."/>
            <person name="Zhang S."/>
            <person name="Yoo H."/>
            <person name="Tao Y."/>
            <person name="Biddle P."/>
            <person name="Jung M."/>
            <person name="Krespan W."/>
            <person name="Perry M."/>
            <person name="Gordon-Kamm B."/>
            <person name="Liao L."/>
            <person name="Kim S."/>
            <person name="Hendrick C."/>
            <person name="Zhao Z.Y."/>
            <person name="Dolan M."/>
            <person name="Chumley F."/>
            <person name="Tingey S.V."/>
            <person name="Tomb J.F."/>
            <person name="Gordon M.P."/>
            <person name="Olson M.V."/>
            <person name="Nester E.W."/>
        </authorList>
    </citation>
    <scope>NUCLEOTIDE SEQUENCE [LARGE SCALE GENOMIC DNA]</scope>
    <source>
        <strain evidence="2">C58 / ATCC 33970</strain>
    </source>
</reference>
<proteinExistence type="predicted"/>
<keyword evidence="2" id="KW-1185">Reference proteome</keyword>
<reference evidence="1 2" key="2">
    <citation type="journal article" date="2001" name="Science">
        <title>Genome sequence of the plant pathogen and biotechnology agent Agrobacterium tumefaciens C58.</title>
        <authorList>
            <person name="Goodner B."/>
            <person name="Hinkle G."/>
            <person name="Gattung S."/>
            <person name="Miller N."/>
            <person name="Blanchard M."/>
            <person name="Qurollo B."/>
            <person name="Goldman B.S."/>
            <person name="Cao Y."/>
            <person name="Askenazi M."/>
            <person name="Halling C."/>
            <person name="Mullin L."/>
            <person name="Houmiel K."/>
            <person name="Gordon J."/>
            <person name="Vaudin M."/>
            <person name="Iartchouk O."/>
            <person name="Epp A."/>
            <person name="Liu F."/>
            <person name="Wollam C."/>
            <person name="Allinger M."/>
            <person name="Doughty D."/>
            <person name="Scott C."/>
            <person name="Lappas C."/>
            <person name="Markelz B."/>
            <person name="Flanagan C."/>
            <person name="Crowell C."/>
            <person name="Gurson J."/>
            <person name="Lomo C."/>
            <person name="Sear C."/>
            <person name="Strub G."/>
            <person name="Cielo C."/>
            <person name="Slater S."/>
        </authorList>
    </citation>
    <scope>NUCLEOTIDE SEQUENCE [LARGE SCALE GENOMIC DNA]</scope>
    <source>
        <strain evidence="2">C58 / ATCC 33970</strain>
    </source>
</reference>
<dbReference type="STRING" id="176299.Atu1466"/>
<dbReference type="KEGG" id="atu:Atu1466"/>
<dbReference type="BioCyc" id="AGRO:ATU1466-MONOMER"/>
<name>Q8UFD2_AGRFC</name>
<protein>
    <submittedName>
        <fullName evidence="1">Uncharacterized protein</fullName>
    </submittedName>
</protein>
<dbReference type="AlphaFoldDB" id="Q8UFD2"/>
<organism evidence="1 2">
    <name type="scientific">Agrobacterium fabrum (strain C58 / ATCC 33970)</name>
    <name type="common">Agrobacterium tumefaciens (strain C58)</name>
    <dbReference type="NCBI Taxonomy" id="176299"/>
    <lineage>
        <taxon>Bacteria</taxon>
        <taxon>Pseudomonadati</taxon>
        <taxon>Pseudomonadota</taxon>
        <taxon>Alphaproteobacteria</taxon>
        <taxon>Hyphomicrobiales</taxon>
        <taxon>Rhizobiaceae</taxon>
        <taxon>Rhizobium/Agrobacterium group</taxon>
        <taxon>Agrobacterium</taxon>
        <taxon>Agrobacterium tumefaciens complex</taxon>
    </lineage>
</organism>
<accession>Q8UFD2</accession>
<dbReference type="EMBL" id="AE007869">
    <property type="protein sequence ID" value="AAL42472.1"/>
    <property type="molecule type" value="Genomic_DNA"/>
</dbReference>
<dbReference type="HOGENOM" id="CLU_2079743_0_0_5"/>
<dbReference type="Proteomes" id="UP000000813">
    <property type="component" value="Chromosome circular"/>
</dbReference>
<gene>
    <name evidence="1" type="ordered locus">Atu1466</name>
</gene>
<sequence length="117" mass="13199">MAGFSRTQRGVSATRPRLQRRGVASRIFSPASPCVLSMQNPQVPFLSWTSPCFLKRLVNWIFSLHRVWRRARHPPLSAGLSILLACLPPLKQWLCKENAASRRSFPCNDQACGKIPL</sequence>